<keyword evidence="4" id="KW-0433">Leucine-rich repeat</keyword>
<dbReference type="PROSITE" id="PS51450">
    <property type="entry name" value="LRR"/>
    <property type="match status" value="3"/>
</dbReference>
<keyword evidence="7" id="KW-0677">Repeat</keyword>
<dbReference type="InterPro" id="IPR001611">
    <property type="entry name" value="Leu-rich_rpt"/>
</dbReference>
<keyword evidence="6" id="KW-0732">Signal</keyword>
<evidence type="ECO:0000256" key="4">
    <source>
        <dbReference type="ARBA" id="ARBA00022614"/>
    </source>
</evidence>
<comment type="similarity">
    <text evidence="2">Belongs to the RLP family.</text>
</comment>
<evidence type="ECO:0000313" key="13">
    <source>
        <dbReference type="EMBL" id="KAL0326245.1"/>
    </source>
</evidence>
<evidence type="ECO:0000256" key="2">
    <source>
        <dbReference type="ARBA" id="ARBA00009592"/>
    </source>
</evidence>
<dbReference type="InterPro" id="IPR013210">
    <property type="entry name" value="LRR_N_plant-typ"/>
</dbReference>
<feature type="domain" description="Disease resistance R13L4/SHOC-2-like LRR" evidence="12">
    <location>
        <begin position="82"/>
        <end position="316"/>
    </location>
</feature>
<evidence type="ECO:0000256" key="6">
    <source>
        <dbReference type="ARBA" id="ARBA00022729"/>
    </source>
</evidence>
<dbReference type="InterPro" id="IPR046956">
    <property type="entry name" value="RLP23-like"/>
</dbReference>
<dbReference type="SMART" id="SM00369">
    <property type="entry name" value="LRR_TYP"/>
    <property type="match status" value="5"/>
</dbReference>
<dbReference type="SUPFAM" id="SSF52058">
    <property type="entry name" value="L domain-like"/>
    <property type="match status" value="2"/>
</dbReference>
<evidence type="ECO:0000256" key="3">
    <source>
        <dbReference type="ARBA" id="ARBA00022475"/>
    </source>
</evidence>
<proteinExistence type="inferred from homology"/>
<keyword evidence="8" id="KW-1133">Transmembrane helix</keyword>
<keyword evidence="10" id="KW-0325">Glycoprotein</keyword>
<dbReference type="PRINTS" id="PR00019">
    <property type="entry name" value="LEURICHRPT"/>
</dbReference>
<evidence type="ECO:0000259" key="11">
    <source>
        <dbReference type="Pfam" id="PF08263"/>
    </source>
</evidence>
<organism evidence="13">
    <name type="scientific">Sesamum radiatum</name>
    <name type="common">Black benniseed</name>
    <dbReference type="NCBI Taxonomy" id="300843"/>
    <lineage>
        <taxon>Eukaryota</taxon>
        <taxon>Viridiplantae</taxon>
        <taxon>Streptophyta</taxon>
        <taxon>Embryophyta</taxon>
        <taxon>Tracheophyta</taxon>
        <taxon>Spermatophyta</taxon>
        <taxon>Magnoliopsida</taxon>
        <taxon>eudicotyledons</taxon>
        <taxon>Gunneridae</taxon>
        <taxon>Pentapetalae</taxon>
        <taxon>asterids</taxon>
        <taxon>lamiids</taxon>
        <taxon>Lamiales</taxon>
        <taxon>Pedaliaceae</taxon>
        <taxon>Sesamum</taxon>
    </lineage>
</organism>
<evidence type="ECO:0000256" key="7">
    <source>
        <dbReference type="ARBA" id="ARBA00022737"/>
    </source>
</evidence>
<dbReference type="EMBL" id="JACGWJ010000023">
    <property type="protein sequence ID" value="KAL0326245.1"/>
    <property type="molecule type" value="Genomic_DNA"/>
</dbReference>
<dbReference type="InterPro" id="IPR055414">
    <property type="entry name" value="LRR_R13L4/SHOC2-like"/>
</dbReference>
<dbReference type="Pfam" id="PF00560">
    <property type="entry name" value="LRR_1"/>
    <property type="match status" value="3"/>
</dbReference>
<comment type="subcellular location">
    <subcellularLocation>
        <location evidence="1">Cell membrane</location>
        <topology evidence="1">Single-pass type I membrane protein</topology>
    </subcellularLocation>
</comment>
<dbReference type="Pfam" id="PF23598">
    <property type="entry name" value="LRR_14"/>
    <property type="match status" value="1"/>
</dbReference>
<evidence type="ECO:0000256" key="10">
    <source>
        <dbReference type="ARBA" id="ARBA00023180"/>
    </source>
</evidence>
<dbReference type="GO" id="GO:0051707">
    <property type="term" value="P:response to other organism"/>
    <property type="evidence" value="ECO:0007669"/>
    <property type="project" value="UniProtKB-ARBA"/>
</dbReference>
<evidence type="ECO:0000259" key="12">
    <source>
        <dbReference type="Pfam" id="PF23598"/>
    </source>
</evidence>
<keyword evidence="5" id="KW-0812">Transmembrane</keyword>
<keyword evidence="3" id="KW-1003">Cell membrane</keyword>
<gene>
    <name evidence="13" type="ORF">Sradi_5193800</name>
</gene>
<dbReference type="InterPro" id="IPR003591">
    <property type="entry name" value="Leu-rich_rpt_typical-subtyp"/>
</dbReference>
<dbReference type="PANTHER" id="PTHR48063">
    <property type="entry name" value="LRR RECEPTOR-LIKE KINASE"/>
    <property type="match status" value="1"/>
</dbReference>
<protein>
    <submittedName>
        <fullName evidence="13">Receptor-like protein EIX2</fullName>
    </submittedName>
</protein>
<dbReference type="Pfam" id="PF08263">
    <property type="entry name" value="LRRNT_2"/>
    <property type="match status" value="1"/>
</dbReference>
<sequence>MGSHASVSGSRPGDVVEVRCIEREREALLEFKQGLIDEGGLLSSWGDVDHQKECCEWHGVVCSETTRHVIGLNLPFGELHGNVSQALLELQHLNHLDLSYNDFDGKEIPGFIASFPELQHLYLAYCGFSGIIPHQLGNMTNLRTLDLSWNRLEGRIPTSLANLSSLHYLNLSHNQITGLMPELRLIALRELHLSHNFLQGVVSEAHFSNLHSLKLLHLSYNSLVFNFSTTTNNWVPPFQLDVMDVASCYMGHHFPEWVQTQSNISHLGLAGVGISGQVPEWLWDLSPRLQYLNISHNQISGRVPDLSSKFSHFPIIDISFNNFSGLLPLFHPTSAILQLSRNMLRGSISSICSINYTNLTNLDLSYNQFSGPLPECWTSMSRLSILNLANNHLSGEIPEDLGQSNCLFLSLQLQSNHLLGELPSSLRNCQHLTMLDVGGNQLTGNIPAWIGTNLGMLKLLSLRDNEFFGTILRKYVI</sequence>
<accession>A0AAW2M6S0</accession>
<evidence type="ECO:0000256" key="5">
    <source>
        <dbReference type="ARBA" id="ARBA00022692"/>
    </source>
</evidence>
<evidence type="ECO:0000256" key="1">
    <source>
        <dbReference type="ARBA" id="ARBA00004251"/>
    </source>
</evidence>
<dbReference type="GO" id="GO:0005886">
    <property type="term" value="C:plasma membrane"/>
    <property type="evidence" value="ECO:0007669"/>
    <property type="project" value="UniProtKB-SubCell"/>
</dbReference>
<reference evidence="13" key="1">
    <citation type="submission" date="2020-06" db="EMBL/GenBank/DDBJ databases">
        <authorList>
            <person name="Li T."/>
            <person name="Hu X."/>
            <person name="Zhang T."/>
            <person name="Song X."/>
            <person name="Zhang H."/>
            <person name="Dai N."/>
            <person name="Sheng W."/>
            <person name="Hou X."/>
            <person name="Wei L."/>
        </authorList>
    </citation>
    <scope>NUCLEOTIDE SEQUENCE</scope>
    <source>
        <strain evidence="13">G02</strain>
        <tissue evidence="13">Leaf</tissue>
    </source>
</reference>
<dbReference type="FunFam" id="3.80.10.10:FF:000383">
    <property type="entry name" value="Leucine-rich repeat receptor protein kinase EMS1"/>
    <property type="match status" value="1"/>
</dbReference>
<dbReference type="PANTHER" id="PTHR48063:SF103">
    <property type="entry name" value="LEUCINE-RICH RECEPTOR-LIKE KINASE FAMILY PROTEIN"/>
    <property type="match status" value="1"/>
</dbReference>
<dbReference type="FunFam" id="3.80.10.10:FF:000275">
    <property type="entry name" value="Leucine-rich repeat receptor-like protein kinase"/>
    <property type="match status" value="1"/>
</dbReference>
<name>A0AAW2M6S0_SESRA</name>
<dbReference type="AlphaFoldDB" id="A0AAW2M6S0"/>
<dbReference type="InterPro" id="IPR032675">
    <property type="entry name" value="LRR_dom_sf"/>
</dbReference>
<keyword evidence="13" id="KW-0675">Receptor</keyword>
<evidence type="ECO:0000256" key="9">
    <source>
        <dbReference type="ARBA" id="ARBA00023136"/>
    </source>
</evidence>
<reference evidence="13" key="2">
    <citation type="journal article" date="2024" name="Plant">
        <title>Genomic evolution and insights into agronomic trait innovations of Sesamum species.</title>
        <authorList>
            <person name="Miao H."/>
            <person name="Wang L."/>
            <person name="Qu L."/>
            <person name="Liu H."/>
            <person name="Sun Y."/>
            <person name="Le M."/>
            <person name="Wang Q."/>
            <person name="Wei S."/>
            <person name="Zheng Y."/>
            <person name="Lin W."/>
            <person name="Duan Y."/>
            <person name="Cao H."/>
            <person name="Xiong S."/>
            <person name="Wang X."/>
            <person name="Wei L."/>
            <person name="Li C."/>
            <person name="Ma Q."/>
            <person name="Ju M."/>
            <person name="Zhao R."/>
            <person name="Li G."/>
            <person name="Mu C."/>
            <person name="Tian Q."/>
            <person name="Mei H."/>
            <person name="Zhang T."/>
            <person name="Gao T."/>
            <person name="Zhang H."/>
        </authorList>
    </citation>
    <scope>NUCLEOTIDE SEQUENCE</scope>
    <source>
        <strain evidence="13">G02</strain>
    </source>
</reference>
<evidence type="ECO:0000256" key="8">
    <source>
        <dbReference type="ARBA" id="ARBA00022989"/>
    </source>
</evidence>
<dbReference type="Gene3D" id="3.80.10.10">
    <property type="entry name" value="Ribonuclease Inhibitor"/>
    <property type="match status" value="2"/>
</dbReference>
<comment type="caution">
    <text evidence="13">The sequence shown here is derived from an EMBL/GenBank/DDBJ whole genome shotgun (WGS) entry which is preliminary data.</text>
</comment>
<feature type="domain" description="Leucine-rich repeat-containing N-terminal plant-type" evidence="11">
    <location>
        <begin position="23"/>
        <end position="63"/>
    </location>
</feature>
<dbReference type="GO" id="GO:0006952">
    <property type="term" value="P:defense response"/>
    <property type="evidence" value="ECO:0007669"/>
    <property type="project" value="UniProtKB-ARBA"/>
</dbReference>
<keyword evidence="9" id="KW-0472">Membrane</keyword>